<dbReference type="OrthoDB" id="195316at2"/>
<gene>
    <name evidence="1" type="ORF">Mcate_01841</name>
</gene>
<dbReference type="Pfam" id="PF10029">
    <property type="entry name" value="DUF2271"/>
    <property type="match status" value="1"/>
</dbReference>
<evidence type="ECO:0000313" key="2">
    <source>
        <dbReference type="Proteomes" id="UP000266089"/>
    </source>
</evidence>
<dbReference type="EMBL" id="QWKX01000046">
    <property type="protein sequence ID" value="RIH76292.1"/>
    <property type="molecule type" value="Genomic_DNA"/>
</dbReference>
<sequence length="181" mass="21043">MKRSWISRRNFVYRTVGFLLTLLAGRGLAQARLAGMKLDITFEFVGGGFRYRRPYVAVWIENAQGLPVRTLAVWFEQSRKGPRWLNELRRWYHNNELNETVSGPTRMPGRYTLSWDGKDDKGNPMPQGDYYVCVELAREHGPYQLFREKVTLAQSPFQRAYNLSGEKGDLKEVSLSYDRQG</sequence>
<organism evidence="1 2">
    <name type="scientific">Meiothermus taiwanensis</name>
    <dbReference type="NCBI Taxonomy" id="172827"/>
    <lineage>
        <taxon>Bacteria</taxon>
        <taxon>Thermotogati</taxon>
        <taxon>Deinococcota</taxon>
        <taxon>Deinococci</taxon>
        <taxon>Thermales</taxon>
        <taxon>Thermaceae</taxon>
        <taxon>Meiothermus</taxon>
    </lineage>
</organism>
<dbReference type="Proteomes" id="UP000266089">
    <property type="component" value="Unassembled WGS sequence"/>
</dbReference>
<dbReference type="PIRSF" id="PIRSF014995">
    <property type="entry name" value="UCP014995"/>
    <property type="match status" value="1"/>
</dbReference>
<dbReference type="RefSeq" id="WP_027888938.1">
    <property type="nucleotide sequence ID" value="NZ_JBHSXZ010000066.1"/>
</dbReference>
<name>A0A399E2K6_9DEIN</name>
<comment type="caution">
    <text evidence="1">The sequence shown here is derived from an EMBL/GenBank/DDBJ whole genome shotgun (WGS) entry which is preliminary data.</text>
</comment>
<evidence type="ECO:0000313" key="1">
    <source>
        <dbReference type="EMBL" id="RIH76292.1"/>
    </source>
</evidence>
<evidence type="ECO:0008006" key="3">
    <source>
        <dbReference type="Google" id="ProtNLM"/>
    </source>
</evidence>
<dbReference type="InterPro" id="IPR014469">
    <property type="entry name" value="DUF2271"/>
</dbReference>
<protein>
    <recommendedName>
        <fullName evidence="3">DUF2271 domain-containing protein</fullName>
    </recommendedName>
</protein>
<dbReference type="InterPro" id="IPR006311">
    <property type="entry name" value="TAT_signal"/>
</dbReference>
<dbReference type="AlphaFoldDB" id="A0A399E2K6"/>
<reference evidence="1 2" key="1">
    <citation type="submission" date="2018-08" db="EMBL/GenBank/DDBJ databases">
        <title>Meiothermus cateniformans JCM 15151 genome sequencing project.</title>
        <authorList>
            <person name="Da Costa M.S."/>
            <person name="Albuquerque L."/>
            <person name="Raposo P."/>
            <person name="Froufe H.J.C."/>
            <person name="Barroso C.S."/>
            <person name="Egas C."/>
        </authorList>
    </citation>
    <scope>NUCLEOTIDE SEQUENCE [LARGE SCALE GENOMIC DNA]</scope>
    <source>
        <strain evidence="1 2">JCM 15151</strain>
    </source>
</reference>
<proteinExistence type="predicted"/>
<accession>A0A399E2K6</accession>
<dbReference type="PROSITE" id="PS51318">
    <property type="entry name" value="TAT"/>
    <property type="match status" value="1"/>
</dbReference>
<dbReference type="Gene3D" id="2.60.40.4070">
    <property type="match status" value="1"/>
</dbReference>